<feature type="transmembrane region" description="Helical" evidence="1">
    <location>
        <begin position="84"/>
        <end position="102"/>
    </location>
</feature>
<dbReference type="EMBL" id="JBBLXS010000131">
    <property type="protein sequence ID" value="MEK0185580.1"/>
    <property type="molecule type" value="Genomic_DNA"/>
</dbReference>
<keyword evidence="1" id="KW-1133">Transmembrane helix</keyword>
<organism evidence="2 3">
    <name type="scientific">Microcoleus anatoxicus PTRS2</name>
    <dbReference type="NCBI Taxonomy" id="2705321"/>
    <lineage>
        <taxon>Bacteria</taxon>
        <taxon>Bacillati</taxon>
        <taxon>Cyanobacteriota</taxon>
        <taxon>Cyanophyceae</taxon>
        <taxon>Oscillatoriophycideae</taxon>
        <taxon>Oscillatoriales</taxon>
        <taxon>Microcoleaceae</taxon>
        <taxon>Microcoleus</taxon>
        <taxon>Microcoleus anatoxicus</taxon>
    </lineage>
</organism>
<dbReference type="RefSeq" id="WP_340524787.1">
    <property type="nucleotide sequence ID" value="NZ_JBBLXS010000131.1"/>
</dbReference>
<reference evidence="2 3" key="1">
    <citation type="journal article" date="2020" name="Harmful Algae">
        <title>Molecular and morphological characterization of a novel dihydroanatoxin-a producing Microcoleus species (cyanobacteria) from the Russian River, California, USA.</title>
        <authorList>
            <person name="Conklin K.Y."/>
            <person name="Stancheva R."/>
            <person name="Otten T.G."/>
            <person name="Fadness R."/>
            <person name="Boyer G.L."/>
            <person name="Read B."/>
            <person name="Zhang X."/>
            <person name="Sheath R.G."/>
        </authorList>
    </citation>
    <scope>NUCLEOTIDE SEQUENCE [LARGE SCALE GENOMIC DNA]</scope>
    <source>
        <strain evidence="2 3">PTRS2</strain>
    </source>
</reference>
<name>A0ABU8YMD9_9CYAN</name>
<sequence length="132" mass="14372">MNAPTYNTHSVTCPICNRSSIVGAVGMVSGLFSCPHCHSHLVISWSGHFVRDPFSLKQLTVGKMLRRESRPLARIQRDLGVGKHLPLLALLGSAVFLGFAIVTTEQSLPRQQPFQGFLEWVSGSGNSQGVSR</sequence>
<keyword evidence="1" id="KW-0472">Membrane</keyword>
<protein>
    <submittedName>
        <fullName evidence="2">Uncharacterized protein</fullName>
    </submittedName>
</protein>
<accession>A0ABU8YMD9</accession>
<dbReference type="Proteomes" id="UP001384579">
    <property type="component" value="Unassembled WGS sequence"/>
</dbReference>
<keyword evidence="1" id="KW-0812">Transmembrane</keyword>
<proteinExistence type="predicted"/>
<gene>
    <name evidence="2" type="ORF">WMG39_12085</name>
</gene>
<evidence type="ECO:0000313" key="3">
    <source>
        <dbReference type="Proteomes" id="UP001384579"/>
    </source>
</evidence>
<evidence type="ECO:0000313" key="2">
    <source>
        <dbReference type="EMBL" id="MEK0185580.1"/>
    </source>
</evidence>
<keyword evidence="3" id="KW-1185">Reference proteome</keyword>
<comment type="caution">
    <text evidence="2">The sequence shown here is derived from an EMBL/GenBank/DDBJ whole genome shotgun (WGS) entry which is preliminary data.</text>
</comment>
<evidence type="ECO:0000256" key="1">
    <source>
        <dbReference type="SAM" id="Phobius"/>
    </source>
</evidence>